<evidence type="ECO:0000313" key="8">
    <source>
        <dbReference type="WBParaSite" id="ACRNAN_scaffold4505.g21147.t1"/>
    </source>
</evidence>
<keyword evidence="3" id="KW-1015">Disulfide bond</keyword>
<feature type="disulfide bond" evidence="3">
    <location>
        <begin position="102"/>
        <end position="112"/>
    </location>
</feature>
<evidence type="ECO:0000313" key="7">
    <source>
        <dbReference type="Proteomes" id="UP000887540"/>
    </source>
</evidence>
<keyword evidence="4" id="KW-0378">Hydrolase</keyword>
<dbReference type="GO" id="GO:0005764">
    <property type="term" value="C:lysosome"/>
    <property type="evidence" value="ECO:0007669"/>
    <property type="project" value="TreeGrafter"/>
</dbReference>
<evidence type="ECO:0000256" key="1">
    <source>
        <dbReference type="ARBA" id="ARBA00007447"/>
    </source>
</evidence>
<dbReference type="InterPro" id="IPR001969">
    <property type="entry name" value="Aspartic_peptidase_AS"/>
</dbReference>
<dbReference type="Pfam" id="PF00026">
    <property type="entry name" value="Asp"/>
    <property type="match status" value="1"/>
</dbReference>
<dbReference type="PROSITE" id="PS51767">
    <property type="entry name" value="PEPTIDASE_A1"/>
    <property type="match status" value="1"/>
</dbReference>
<evidence type="ECO:0000259" key="6">
    <source>
        <dbReference type="PROSITE" id="PS51767"/>
    </source>
</evidence>
<keyword evidence="4" id="KW-0064">Aspartyl protease</keyword>
<accession>A0A914DWD8</accession>
<dbReference type="PANTHER" id="PTHR47966:SF45">
    <property type="entry name" value="PEPTIDASE A1 DOMAIN-CONTAINING PROTEIN"/>
    <property type="match status" value="1"/>
</dbReference>
<keyword evidence="5" id="KW-0732">Signal</keyword>
<dbReference type="InterPro" id="IPR033121">
    <property type="entry name" value="PEPTIDASE_A1"/>
</dbReference>
<name>A0A914DWD8_9BILA</name>
<dbReference type="InterPro" id="IPR034164">
    <property type="entry name" value="Pepsin-like_dom"/>
</dbReference>
<feature type="signal peptide" evidence="5">
    <location>
        <begin position="1"/>
        <end position="16"/>
    </location>
</feature>
<protein>
    <submittedName>
        <fullName evidence="8">Peptidase A1 domain-containing protein</fullName>
    </submittedName>
</protein>
<dbReference type="InterPro" id="IPR001461">
    <property type="entry name" value="Aspartic_peptidase_A1"/>
</dbReference>
<dbReference type="Proteomes" id="UP000887540">
    <property type="component" value="Unplaced"/>
</dbReference>
<reference evidence="8" key="1">
    <citation type="submission" date="2022-11" db="UniProtKB">
        <authorList>
            <consortium name="WormBaseParasite"/>
        </authorList>
    </citation>
    <scope>IDENTIFICATION</scope>
</reference>
<evidence type="ECO:0000256" key="5">
    <source>
        <dbReference type="SAM" id="SignalP"/>
    </source>
</evidence>
<evidence type="ECO:0000256" key="2">
    <source>
        <dbReference type="PIRSR" id="PIRSR601461-1"/>
    </source>
</evidence>
<dbReference type="AlphaFoldDB" id="A0A914DWD8"/>
<dbReference type="SUPFAM" id="SSF50630">
    <property type="entry name" value="Acid proteases"/>
    <property type="match status" value="1"/>
</dbReference>
<feature type="chain" id="PRO_5037801504" evidence="5">
    <location>
        <begin position="17"/>
        <end position="342"/>
    </location>
</feature>
<dbReference type="PROSITE" id="PS00141">
    <property type="entry name" value="ASP_PROTEASE"/>
    <property type="match status" value="1"/>
</dbReference>
<dbReference type="PANTHER" id="PTHR47966">
    <property type="entry name" value="BETA-SITE APP-CLEAVING ENZYME, ISOFORM A-RELATED"/>
    <property type="match status" value="1"/>
</dbReference>
<feature type="active site" evidence="2">
    <location>
        <position position="277"/>
    </location>
</feature>
<proteinExistence type="inferred from homology"/>
<feature type="domain" description="Peptidase A1" evidence="6">
    <location>
        <begin position="71"/>
        <end position="342"/>
    </location>
</feature>
<keyword evidence="4" id="KW-0645">Protease</keyword>
<keyword evidence="7" id="KW-1185">Reference proteome</keyword>
<feature type="active site" evidence="2">
    <location>
        <position position="89"/>
    </location>
</feature>
<dbReference type="InterPro" id="IPR021109">
    <property type="entry name" value="Peptidase_aspartic_dom_sf"/>
</dbReference>
<organism evidence="7 8">
    <name type="scientific">Acrobeloides nanus</name>
    <dbReference type="NCBI Taxonomy" id="290746"/>
    <lineage>
        <taxon>Eukaryota</taxon>
        <taxon>Metazoa</taxon>
        <taxon>Ecdysozoa</taxon>
        <taxon>Nematoda</taxon>
        <taxon>Chromadorea</taxon>
        <taxon>Rhabditida</taxon>
        <taxon>Tylenchina</taxon>
        <taxon>Cephalobomorpha</taxon>
        <taxon>Cephaloboidea</taxon>
        <taxon>Cephalobidae</taxon>
        <taxon>Acrobeloides</taxon>
    </lineage>
</organism>
<dbReference type="CDD" id="cd05471">
    <property type="entry name" value="pepsin_like"/>
    <property type="match status" value="1"/>
</dbReference>
<dbReference type="Gene3D" id="2.40.70.10">
    <property type="entry name" value="Acid Proteases"/>
    <property type="match status" value="2"/>
</dbReference>
<dbReference type="GO" id="GO:0006508">
    <property type="term" value="P:proteolysis"/>
    <property type="evidence" value="ECO:0007669"/>
    <property type="project" value="UniProtKB-KW"/>
</dbReference>
<evidence type="ECO:0000256" key="3">
    <source>
        <dbReference type="PIRSR" id="PIRSR601461-2"/>
    </source>
</evidence>
<comment type="similarity">
    <text evidence="1 4">Belongs to the peptidase A1 family.</text>
</comment>
<dbReference type="WBParaSite" id="ACRNAN_scaffold4505.g21147.t1">
    <property type="protein sequence ID" value="ACRNAN_scaffold4505.g21147.t1"/>
    <property type="gene ID" value="ACRNAN_scaffold4505.g21147"/>
</dbReference>
<sequence length="342" mass="37346">MYKYLLLFLFVCYALADVHKISLRKRVNKKWQFLKQDKSNPELTYKFHPRLLSNSGQQSDKIPIYYTYEGYTIDITIGTPPQQFEVLVDTGSSDLVVQDGSCKDGAEGAIPCNDEKFDSSSSSTYKFITTGSNEYYNYIIGQDTFGDNGTFLMQTSNGTFLIPNSRFLQVINPFGEAFGGAVLGLAFSSLSITGGYPPLPAAINQSLLNPPIFTVYLNLTDQYDKGGAITFGGLDTDNCGQIIAYQPLSSVTYYQFTASGMSIGNYSNTKSFQAISDTGFTAIGGPGAVLDVIAKQIGAIKDSEYGTYTIDCNAQIPDFTVTIGNYQYSIDSVNLVTSGAQY</sequence>
<evidence type="ECO:0000256" key="4">
    <source>
        <dbReference type="RuleBase" id="RU000454"/>
    </source>
</evidence>
<dbReference type="PRINTS" id="PR00792">
    <property type="entry name" value="PEPSIN"/>
</dbReference>
<dbReference type="GO" id="GO:0004190">
    <property type="term" value="F:aspartic-type endopeptidase activity"/>
    <property type="evidence" value="ECO:0007669"/>
    <property type="project" value="UniProtKB-KW"/>
</dbReference>